<dbReference type="PANTHER" id="PTHR15688">
    <property type="entry name" value="KINETOCHORE-ASSOCIATED PROTEIN 1"/>
    <property type="match status" value="1"/>
</dbReference>
<dbReference type="InterPro" id="IPR052802">
    <property type="entry name" value="KNTC1"/>
</dbReference>
<evidence type="ECO:0000313" key="7">
    <source>
        <dbReference type="Proteomes" id="UP000015103"/>
    </source>
</evidence>
<dbReference type="GO" id="GO:0007094">
    <property type="term" value="P:mitotic spindle assembly checkpoint signaling"/>
    <property type="evidence" value="ECO:0007669"/>
    <property type="project" value="TreeGrafter"/>
</dbReference>
<evidence type="ECO:0000259" key="3">
    <source>
        <dbReference type="Pfam" id="PF24515"/>
    </source>
</evidence>
<evidence type="ECO:0000259" key="2">
    <source>
        <dbReference type="Pfam" id="PF24506"/>
    </source>
</evidence>
<feature type="domain" description="KNTC1 N-terminal" evidence="2">
    <location>
        <begin position="22"/>
        <end position="380"/>
    </location>
</feature>
<dbReference type="STRING" id="13249.T1HS01"/>
<accession>T1HS01</accession>
<sequence>MVVSPVWADVNVGFDASEETINFGTRAIAQSETDIYETNTVATLKATNEDLLCKKPKCETRYSTAGVGVAVDNTWILFNGDFSQIKLKISFDCNIETFEISEDGYFAFFALEDSCFKCINLKCDGITVFNTKIDRPLSFKGKTYFSKIISISESNTLEVYIIVNTGKIIRVQGIDFDSVKQFSNNENAKEKLINNLPINVDMKLIQTLETSSQNMAACSITNENASKIWLCGDYVYVWNIGENEDCSQIDKCMPLSENEEIRKLCSSISGERMFLRCFSKIIGLTIKGALVFFCPFTYLKIGTWSKAKVLDFAVITHYMGDQMSVQVILLIDSAVPELWLCDIKGFNFKVVFQLPLDSPSTYLVQDQLNCEDTLFIDGYMEHGKVNAMRIKSICISQPEFRLERLLQRGKFKEAENFAKIFSLDIELVYKARIKWLMSRLQLWNKIPLETLDVIFNDLFSLLKEIKDLEFVAECCLKTVAPKLSKIQQLLEYAIDRIAVIPTKGEVKEAIIICCRHNRKMKGELTESMAVSLIEILPLSVTVEDTLKWYECYVPLLLSIHPQTLLRLTRRIIDKAKRLELSESDNWPDIGVIFLTDMISLLEKLLSLDDSSPKGVALNQGKYLPDSPINQLRNMVAKLEKLYILKHNHSILISYDTFANQYGVKNLEEFVQLTSLLFEIVPVEGISSLIKDFVEPYCVEHYRDIDYVISQYIIDTVKSYSHCWDVESTLWELRCIAFVKCIRSISEKMKVIEVIIRNAKVPWSAEVNEIAQQSIQVKHPIAQTILNHSLKVSKKIILNKYDLLVEWVDALDMTIILPYLFKKWQEGTLKDSLKLIGQINKLKCYECYIHHCVQENKLLEMMSIFKSFDYNEVVELCDRIIYSITFKFRSRYLNCEARYLEVLPAISTLLSKFSKVQEKDRAKCIEAAYKLKKEYGIVVDSSELSKFHVRELVLKNCLIKIVKDFEMQETLNEETLAKCCVHKSENLIRLLELPRDLEILHLTDICCKANNVHLACKYLKLLNKHALENLGSRDSLFQSHGHLLRKILLSMLPIVSNSTDISTEDVNIICTASDLLFIDGKSEDSALNADLNNAWRLLYVPPPKPSWCTLYDAAESYRFPLPHTICESISQCLNKVSEDENNQNLQEQLEDMRTIKKVKNITIQAVSAVLLKVVKSRQLDLALSLGLLQFLQPDKAIKWLENVSNISLEMRNGRSLGLVGKQYCKLHGFLPSSNNNAWNYFERLHQTSKWGLKLQQYGIPGKEAYKEDLDSKQNVLLRLMSIPGADLPLLREYCTDMNLNMEECLLLFLKFKLLSWKPQPVFEKDDEFYMTCVGIALLITNKKNLINFLYVNVWKQVNPYYYEVYLVILDILAKSDYEGSEQLLQQNSILHFLKSYNRISACQEDESDSWFLMFPSSASLPPIAKYRLPFETKPYDVLSLRPELSLDTYNLWIQAPLWPNNVPDTNLICLYTIYNLKGEDVSSSTGWILHERKRDLLNSITQCISQIADLEIAGAAWYFVVNHVMPPGIDQVHAAQKCLLKAEEWKTKVKSDRAKARYTQAEKKYFTVSTVHILYKYRLAKQEYLSLVSQPAELISQIYQDPCITDNFNVASPSNMPNINEAVERISSLHNINLTLIIQELLTEWLQPDNSLHASFAEATTSAAIVQNQLPQTDNIIRACYVLLGCKELQNAENFLLGLAFPRNHDDTSKPIGVRLRALQVLTAITNTQYLEEITTRDKESIGNYMTVLSLVYELDRQGIGYTIGSFELVPKENVINLLLNRTNATGIKLAARIALTYNITDPRIWNSLLKQMTKYAMVPELEAILSEVDYLQINRKVLSCAWNCVILSTLARGERVHLEEAKTITEKSFKMVTSCPVFSYLNLPSIISYFKKFQRIDLADVLENITKENC</sequence>
<dbReference type="Pfam" id="PF10493">
    <property type="entry name" value="Rod_C"/>
    <property type="match status" value="1"/>
</dbReference>
<dbReference type="InterPro" id="IPR055402">
    <property type="entry name" value="KNTC1_N"/>
</dbReference>
<protein>
    <submittedName>
        <fullName evidence="6">Rod_C domain-containing protein</fullName>
    </submittedName>
</protein>
<dbReference type="GO" id="GO:0031267">
    <property type="term" value="F:small GTPase binding"/>
    <property type="evidence" value="ECO:0007669"/>
    <property type="project" value="TreeGrafter"/>
</dbReference>
<dbReference type="GO" id="GO:0000070">
    <property type="term" value="P:mitotic sister chromatid segregation"/>
    <property type="evidence" value="ECO:0007669"/>
    <property type="project" value="TreeGrafter"/>
</dbReference>
<dbReference type="InterPro" id="IPR055405">
    <property type="entry name" value="ARM_KNTC1_3rd"/>
</dbReference>
<dbReference type="eggNOG" id="KOG4256">
    <property type="taxonomic scope" value="Eukaryota"/>
</dbReference>
<dbReference type="GO" id="GO:0005828">
    <property type="term" value="C:kinetochore microtubule"/>
    <property type="evidence" value="ECO:0007669"/>
    <property type="project" value="TreeGrafter"/>
</dbReference>
<evidence type="ECO:0000259" key="5">
    <source>
        <dbReference type="Pfam" id="PF24520"/>
    </source>
</evidence>
<dbReference type="Pfam" id="PF24515">
    <property type="entry name" value="ARM_KNTC1_3rd"/>
    <property type="match status" value="1"/>
</dbReference>
<keyword evidence="7" id="KW-1185">Reference proteome</keyword>
<dbReference type="OMA" id="FYELYLC"/>
<feature type="domain" description="KNTC1 first ARM-repeats" evidence="5">
    <location>
        <begin position="404"/>
        <end position="497"/>
    </location>
</feature>
<dbReference type="VEuPathDB" id="VectorBase:RPRC006821"/>
<dbReference type="Pfam" id="PF24520">
    <property type="entry name" value="ARM_KNTC1_1st"/>
    <property type="match status" value="2"/>
</dbReference>
<dbReference type="GO" id="GO:0005737">
    <property type="term" value="C:cytoplasm"/>
    <property type="evidence" value="ECO:0007669"/>
    <property type="project" value="TreeGrafter"/>
</dbReference>
<feature type="domain" description="RZZ complex subunit KNTC1/ROD C-terminal" evidence="1">
    <location>
        <begin position="1419"/>
        <end position="1899"/>
    </location>
</feature>
<dbReference type="PANTHER" id="PTHR15688:SF1">
    <property type="entry name" value="KINETOCHORE-ASSOCIATED PROTEIN 1"/>
    <property type="match status" value="1"/>
</dbReference>
<dbReference type="Pfam" id="PF24516">
    <property type="entry name" value="ARM_KNTC1_2nd"/>
    <property type="match status" value="1"/>
</dbReference>
<dbReference type="EMBL" id="ACPB03009797">
    <property type="status" value="NOT_ANNOTATED_CDS"/>
    <property type="molecule type" value="Genomic_DNA"/>
</dbReference>
<feature type="domain" description="KNTC1 second ARM-repeats" evidence="4">
    <location>
        <begin position="708"/>
        <end position="866"/>
    </location>
</feature>
<feature type="domain" description="KNTC1 first ARM-repeats" evidence="5">
    <location>
        <begin position="503"/>
        <end position="590"/>
    </location>
</feature>
<dbReference type="InParanoid" id="T1HS01"/>
<dbReference type="InterPro" id="IPR055403">
    <property type="entry name" value="ARM_KNTC1_1st"/>
</dbReference>
<proteinExistence type="predicted"/>
<dbReference type="InterPro" id="IPR019527">
    <property type="entry name" value="RZZ-complex_KNTC1/ROD_C"/>
</dbReference>
<dbReference type="InterPro" id="IPR055404">
    <property type="entry name" value="ARM_KNTC1_2nd"/>
</dbReference>
<evidence type="ECO:0000259" key="4">
    <source>
        <dbReference type="Pfam" id="PF24516"/>
    </source>
</evidence>
<evidence type="ECO:0000259" key="1">
    <source>
        <dbReference type="Pfam" id="PF10493"/>
    </source>
</evidence>
<dbReference type="FunCoup" id="T1HS01">
    <property type="interactions" value="503"/>
</dbReference>
<dbReference type="GO" id="GO:1990423">
    <property type="term" value="C:RZZ complex"/>
    <property type="evidence" value="ECO:0007669"/>
    <property type="project" value="TreeGrafter"/>
</dbReference>
<dbReference type="Pfam" id="PF24506">
    <property type="entry name" value="KNTC1_N"/>
    <property type="match status" value="1"/>
</dbReference>
<feature type="domain" description="KNTC1 third ARM-repeats" evidence="3">
    <location>
        <begin position="1164"/>
        <end position="1368"/>
    </location>
</feature>
<name>T1HS01_RHOPR</name>
<dbReference type="HOGENOM" id="CLU_001950_0_0_1"/>
<organism evidence="6 7">
    <name type="scientific">Rhodnius prolixus</name>
    <name type="common">Triatomid bug</name>
    <dbReference type="NCBI Taxonomy" id="13249"/>
    <lineage>
        <taxon>Eukaryota</taxon>
        <taxon>Metazoa</taxon>
        <taxon>Ecdysozoa</taxon>
        <taxon>Arthropoda</taxon>
        <taxon>Hexapoda</taxon>
        <taxon>Insecta</taxon>
        <taxon>Pterygota</taxon>
        <taxon>Neoptera</taxon>
        <taxon>Paraneoptera</taxon>
        <taxon>Hemiptera</taxon>
        <taxon>Heteroptera</taxon>
        <taxon>Panheteroptera</taxon>
        <taxon>Cimicomorpha</taxon>
        <taxon>Reduviidae</taxon>
        <taxon>Triatominae</taxon>
        <taxon>Rhodnius</taxon>
    </lineage>
</organism>
<evidence type="ECO:0000313" key="6">
    <source>
        <dbReference type="EnsemblMetazoa" id="RPRC006821-PA"/>
    </source>
</evidence>
<dbReference type="EnsemblMetazoa" id="RPRC006821-RA">
    <property type="protein sequence ID" value="RPRC006821-PA"/>
    <property type="gene ID" value="RPRC006821"/>
</dbReference>
<dbReference type="GO" id="GO:1903394">
    <property type="term" value="P:protein localization to kinetochore involved in kinetochore assembly"/>
    <property type="evidence" value="ECO:0007669"/>
    <property type="project" value="TreeGrafter"/>
</dbReference>
<reference evidence="6" key="1">
    <citation type="submission" date="2015-05" db="UniProtKB">
        <authorList>
            <consortium name="EnsemblMetazoa"/>
        </authorList>
    </citation>
    <scope>IDENTIFICATION</scope>
</reference>
<dbReference type="Proteomes" id="UP000015103">
    <property type="component" value="Unassembled WGS sequence"/>
</dbReference>